<gene>
    <name evidence="4" type="ORF">OCU04_011422</name>
</gene>
<sequence>MVDANNTSNATAPVNSTIQAWHKLQGHIIDKKYDAGYIILSYLVSLVGAWTAFELLNLRTTRKGRYNWTVLVFASISMGGVAIWCMHFVGDEGIILGDGDPTLQISYNQSSASESFFLPVIVFFVAFWTVGSNETVDLPRVGLGGTLAGLGICGMHYLGQASIANYTCFYNIIWVVISAFIAIAGSIGSIYLFFLWRSSWASGWSKKGTCACILAFAISGLHWLSSVGTHYRLNGLPTPPTSNPTQQFAITVATVLTILAAIINITLKFMLFTHKQDTINRSQKLTLLTAIFDKHGNVLVDSQGILPNRKITNSFIEGSLSEVFNTSHPIFLWIFRAAKNWHCVKDIIPAMRLNINDHIEKHRLGSKEEVSLVDSDGDLIKDYSIVFRELFCIAAADLANDLRIPMEKLGPLYDDVIGTGQKVPLSVIIKSRVGILSDLIEKIIGDIKHKIKGGRRAIRRPRKDIEKDAGAGTGQLLFLAKKVQRREAEALQASGYRFGKIEQVLPLLSHTMKIGDEDLTKHLSELWKFASQDDMLDPGCHLACFAIRASVRGGFDIVVRKDAKSQIPTMTLPFETLEDWQKDFLTAMNTLSVAECQRFLAKAVKAKELPTREKTFSNQLLTTLQSLKYEIGDPIFSEACLISKPIEAPCRGTSANHRPGIGFLIAFRLMVPIHTRRAPGKKCAFAPLTLFKLQQRVYKNALDHSFFVRAIYREFSPIFAATARDCSQEKKLLSSWRNTRENGHMNLEVVEEHDPFGNAITRIVPKREKDLQARPTMERLRTLWDTRLGRSRDENDTSERSERQKPIRAASYQSMGILVSTEVARDVKHSSDKRDDGKGKGFDGKQGNRGVTAVVSEDVEPQTFVDELFQICVKNTGMPH</sequence>
<dbReference type="PANTHER" id="PTHR35152:SF1">
    <property type="entry name" value="DOMAIN SIGNALLING PROTEIN, PUTATIVE (AFU_ORTHOLOGUE AFUA_5G11310)-RELATED"/>
    <property type="match status" value="1"/>
</dbReference>
<feature type="compositionally biased region" description="Basic and acidic residues" evidence="1">
    <location>
        <begin position="824"/>
        <end position="843"/>
    </location>
</feature>
<proteinExistence type="predicted"/>
<reference evidence="4" key="1">
    <citation type="submission" date="2022-11" db="EMBL/GenBank/DDBJ databases">
        <title>Genome Resource of Sclerotinia nivalis Strain SnTB1, a Plant Pathogen Isolated from American Ginseng.</title>
        <authorList>
            <person name="Fan S."/>
        </authorList>
    </citation>
    <scope>NUCLEOTIDE SEQUENCE</scope>
    <source>
        <strain evidence="4">SnTB1</strain>
    </source>
</reference>
<dbReference type="Proteomes" id="UP001152300">
    <property type="component" value="Unassembled WGS sequence"/>
</dbReference>
<name>A0A9X0DEQ5_9HELO</name>
<keyword evidence="2" id="KW-1133">Transmembrane helix</keyword>
<dbReference type="EMBL" id="JAPEIS010000014">
    <property type="protein sequence ID" value="KAJ8059790.1"/>
    <property type="molecule type" value="Genomic_DNA"/>
</dbReference>
<dbReference type="OrthoDB" id="264015at2759"/>
<comment type="caution">
    <text evidence="4">The sequence shown here is derived from an EMBL/GenBank/DDBJ whole genome shotgun (WGS) entry which is preliminary data.</text>
</comment>
<feature type="transmembrane region" description="Helical" evidence="2">
    <location>
        <begin position="141"/>
        <end position="159"/>
    </location>
</feature>
<feature type="region of interest" description="Disordered" evidence="1">
    <location>
        <begin position="824"/>
        <end position="849"/>
    </location>
</feature>
<dbReference type="Pfam" id="PF03707">
    <property type="entry name" value="MHYT"/>
    <property type="match status" value="2"/>
</dbReference>
<feature type="transmembrane region" description="Helical" evidence="2">
    <location>
        <begin position="208"/>
        <end position="228"/>
    </location>
</feature>
<protein>
    <recommendedName>
        <fullName evidence="3">MHYT domain-containing protein</fullName>
    </recommendedName>
</protein>
<keyword evidence="2" id="KW-0812">Transmembrane</keyword>
<evidence type="ECO:0000313" key="5">
    <source>
        <dbReference type="Proteomes" id="UP001152300"/>
    </source>
</evidence>
<dbReference type="PROSITE" id="PS50924">
    <property type="entry name" value="MHYT"/>
    <property type="match status" value="1"/>
</dbReference>
<feature type="transmembrane region" description="Helical" evidence="2">
    <location>
        <begin position="68"/>
        <end position="90"/>
    </location>
</feature>
<dbReference type="AlphaFoldDB" id="A0A9X0DEQ5"/>
<dbReference type="InterPro" id="IPR005330">
    <property type="entry name" value="MHYT_dom"/>
</dbReference>
<evidence type="ECO:0000259" key="3">
    <source>
        <dbReference type="PROSITE" id="PS50924"/>
    </source>
</evidence>
<accession>A0A9X0DEQ5</accession>
<feature type="transmembrane region" description="Helical" evidence="2">
    <location>
        <begin position="110"/>
        <end position="129"/>
    </location>
</feature>
<evidence type="ECO:0000256" key="2">
    <source>
        <dbReference type="SAM" id="Phobius"/>
    </source>
</evidence>
<evidence type="ECO:0000313" key="4">
    <source>
        <dbReference type="EMBL" id="KAJ8059790.1"/>
    </source>
</evidence>
<organism evidence="4 5">
    <name type="scientific">Sclerotinia nivalis</name>
    <dbReference type="NCBI Taxonomy" id="352851"/>
    <lineage>
        <taxon>Eukaryota</taxon>
        <taxon>Fungi</taxon>
        <taxon>Dikarya</taxon>
        <taxon>Ascomycota</taxon>
        <taxon>Pezizomycotina</taxon>
        <taxon>Leotiomycetes</taxon>
        <taxon>Helotiales</taxon>
        <taxon>Sclerotiniaceae</taxon>
        <taxon>Sclerotinia</taxon>
    </lineage>
</organism>
<feature type="transmembrane region" description="Helical" evidence="2">
    <location>
        <begin position="248"/>
        <end position="271"/>
    </location>
</feature>
<dbReference type="PANTHER" id="PTHR35152">
    <property type="entry name" value="DOMAIN SIGNALLING PROTEIN, PUTATIVE (AFU_ORTHOLOGUE AFUA_5G11310)-RELATED"/>
    <property type="match status" value="1"/>
</dbReference>
<keyword evidence="2" id="KW-0472">Membrane</keyword>
<feature type="domain" description="MHYT" evidence="3">
    <location>
        <begin position="33"/>
        <end position="232"/>
    </location>
</feature>
<feature type="transmembrane region" description="Helical" evidence="2">
    <location>
        <begin position="171"/>
        <end position="196"/>
    </location>
</feature>
<evidence type="ECO:0000256" key="1">
    <source>
        <dbReference type="SAM" id="MobiDB-lite"/>
    </source>
</evidence>
<keyword evidence="5" id="KW-1185">Reference proteome</keyword>
<feature type="transmembrane region" description="Helical" evidence="2">
    <location>
        <begin position="35"/>
        <end position="56"/>
    </location>
</feature>
<feature type="region of interest" description="Disordered" evidence="1">
    <location>
        <begin position="790"/>
        <end position="811"/>
    </location>
</feature>
<feature type="compositionally biased region" description="Basic and acidic residues" evidence="1">
    <location>
        <begin position="790"/>
        <end position="805"/>
    </location>
</feature>